<protein>
    <submittedName>
        <fullName evidence="2">HAD-IIB family hydrolase</fullName>
    </submittedName>
</protein>
<dbReference type="SFLD" id="SFLDG01141">
    <property type="entry name" value="C2.B.1:_Sucrose_Phosphatase_Li"/>
    <property type="match status" value="1"/>
</dbReference>
<dbReference type="SFLD" id="SFLDS00003">
    <property type="entry name" value="Haloacid_Dehalogenase"/>
    <property type="match status" value="1"/>
</dbReference>
<accession>A0ABS2HD39</accession>
<dbReference type="PANTHER" id="PTHR10000">
    <property type="entry name" value="PHOSPHOSERINE PHOSPHATASE"/>
    <property type="match status" value="1"/>
</dbReference>
<comment type="caution">
    <text evidence="2">The sequence shown here is derived from an EMBL/GenBank/DDBJ whole genome shotgun (WGS) entry which is preliminary data.</text>
</comment>
<reference evidence="2 3" key="1">
    <citation type="submission" date="2021-02" db="EMBL/GenBank/DDBJ databases">
        <authorList>
            <person name="Park J.-S."/>
        </authorList>
    </citation>
    <scope>NUCLEOTIDE SEQUENCE [LARGE SCALE GENOMIC DNA]</scope>
    <source>
        <strain evidence="2 3">188UL20-2</strain>
    </source>
</reference>
<dbReference type="GO" id="GO:0016787">
    <property type="term" value="F:hydrolase activity"/>
    <property type="evidence" value="ECO:0007669"/>
    <property type="project" value="UniProtKB-KW"/>
</dbReference>
<dbReference type="RefSeq" id="WP_205157109.1">
    <property type="nucleotide sequence ID" value="NZ_JAFEUM010000001.1"/>
</dbReference>
<organism evidence="2 3">
    <name type="scientific">Vibrio ulleungensis</name>
    <dbReference type="NCBI Taxonomy" id="2807619"/>
    <lineage>
        <taxon>Bacteria</taxon>
        <taxon>Pseudomonadati</taxon>
        <taxon>Pseudomonadota</taxon>
        <taxon>Gammaproteobacteria</taxon>
        <taxon>Vibrionales</taxon>
        <taxon>Vibrionaceae</taxon>
        <taxon>Vibrio</taxon>
    </lineage>
</organism>
<sequence>MIKMLVCDFDGTISGGKASLVTDFKQFIERNHALSFVVATGRTLPSICDGLSSGDYPAPTSIISDVGTQLHHGKVLSPDLGWHSNVQQQWDREHLEQLLECLPFVGDQNGLHQGEFKLTFEGKLVPSHIDAIHEVLADNNHKVDVTYSHDWFLDITPAGIHKATALSYLLDSLGIKPQEVVVAGDSANDSTMLTLPGVNAVLVGNHYPEVSHLAERPKVYVAKGHHSNGVIEGFEFWQRSHAVS</sequence>
<dbReference type="Pfam" id="PF05116">
    <property type="entry name" value="S6PP"/>
    <property type="match status" value="1"/>
</dbReference>
<name>A0ABS2HD39_9VIBR</name>
<evidence type="ECO:0000313" key="3">
    <source>
        <dbReference type="Proteomes" id="UP000809621"/>
    </source>
</evidence>
<dbReference type="InterPro" id="IPR023214">
    <property type="entry name" value="HAD_sf"/>
</dbReference>
<keyword evidence="2" id="KW-0378">Hydrolase</keyword>
<dbReference type="Gene3D" id="3.40.50.1000">
    <property type="entry name" value="HAD superfamily/HAD-like"/>
    <property type="match status" value="1"/>
</dbReference>
<dbReference type="InterPro" id="IPR036412">
    <property type="entry name" value="HAD-like_sf"/>
</dbReference>
<dbReference type="InterPro" id="IPR006380">
    <property type="entry name" value="SPP-like_dom"/>
</dbReference>
<dbReference type="PANTHER" id="PTHR10000:SF8">
    <property type="entry name" value="HAD SUPERFAMILY HYDROLASE-LIKE, TYPE 3"/>
    <property type="match status" value="1"/>
</dbReference>
<dbReference type="InterPro" id="IPR006379">
    <property type="entry name" value="HAD-SF_hydro_IIB"/>
</dbReference>
<dbReference type="Proteomes" id="UP000809621">
    <property type="component" value="Unassembled WGS sequence"/>
</dbReference>
<evidence type="ECO:0000259" key="1">
    <source>
        <dbReference type="Pfam" id="PF05116"/>
    </source>
</evidence>
<dbReference type="SFLD" id="SFLDG01140">
    <property type="entry name" value="C2.B:_Phosphomannomutase_and_P"/>
    <property type="match status" value="1"/>
</dbReference>
<dbReference type="NCBIfam" id="TIGR01484">
    <property type="entry name" value="HAD-SF-IIB"/>
    <property type="match status" value="1"/>
</dbReference>
<gene>
    <name evidence="2" type="ORF">JQC93_03765</name>
</gene>
<dbReference type="Gene3D" id="3.90.1070.10">
    <property type="match status" value="1"/>
</dbReference>
<feature type="domain" description="Sucrose phosphatase-like" evidence="1">
    <location>
        <begin position="3"/>
        <end position="238"/>
    </location>
</feature>
<keyword evidence="3" id="KW-1185">Reference proteome</keyword>
<dbReference type="SUPFAM" id="SSF56784">
    <property type="entry name" value="HAD-like"/>
    <property type="match status" value="1"/>
</dbReference>
<dbReference type="EMBL" id="JAFEUM010000001">
    <property type="protein sequence ID" value="MBM7035515.1"/>
    <property type="molecule type" value="Genomic_DNA"/>
</dbReference>
<proteinExistence type="predicted"/>
<evidence type="ECO:0000313" key="2">
    <source>
        <dbReference type="EMBL" id="MBM7035515.1"/>
    </source>
</evidence>